<dbReference type="SUPFAM" id="SSF48371">
    <property type="entry name" value="ARM repeat"/>
    <property type="match status" value="1"/>
</dbReference>
<dbReference type="InterPro" id="IPR011989">
    <property type="entry name" value="ARM-like"/>
</dbReference>
<dbReference type="SUPFAM" id="SSF48403">
    <property type="entry name" value="Ankyrin repeat"/>
    <property type="match status" value="1"/>
</dbReference>
<dbReference type="SMART" id="SM00567">
    <property type="entry name" value="EZ_HEAT"/>
    <property type="match status" value="5"/>
</dbReference>
<dbReference type="EMBL" id="AP017424">
    <property type="protein sequence ID" value="BAU82489.1"/>
    <property type="molecule type" value="Genomic_DNA"/>
</dbReference>
<keyword evidence="2 3" id="KW-0040">ANK repeat</keyword>
<dbReference type="GO" id="GO:0004842">
    <property type="term" value="F:ubiquitin-protein transferase activity"/>
    <property type="evidence" value="ECO:0007669"/>
    <property type="project" value="TreeGrafter"/>
</dbReference>
<dbReference type="Gene3D" id="1.25.10.10">
    <property type="entry name" value="Leucine-rich Repeat Variant"/>
    <property type="match status" value="1"/>
</dbReference>
<evidence type="ECO:0000256" key="2">
    <source>
        <dbReference type="ARBA" id="ARBA00023043"/>
    </source>
</evidence>
<dbReference type="Pfam" id="PF12796">
    <property type="entry name" value="Ank_2"/>
    <property type="match status" value="1"/>
</dbReference>
<evidence type="ECO:0000256" key="3">
    <source>
        <dbReference type="PROSITE-ProRule" id="PRU00023"/>
    </source>
</evidence>
<dbReference type="Pfam" id="PF13646">
    <property type="entry name" value="HEAT_2"/>
    <property type="match status" value="2"/>
</dbReference>
<dbReference type="KEGG" id="slau:SLA_1551"/>
<dbReference type="PROSITE" id="PS50088">
    <property type="entry name" value="ANK_REPEAT"/>
    <property type="match status" value="3"/>
</dbReference>
<reference evidence="4 5" key="1">
    <citation type="journal article" date="2016" name="Genome Announc.">
        <title>Complete Genome Sequence of Thiostrepton-Producing Streptomyces laurentii ATCC 31255.</title>
        <authorList>
            <person name="Doi K."/>
            <person name="Fujino Y."/>
            <person name="Nagayoshi Y."/>
            <person name="Ohshima T."/>
            <person name="Ogata S."/>
        </authorList>
    </citation>
    <scope>NUCLEOTIDE SEQUENCE [LARGE SCALE GENOMIC DNA]</scope>
    <source>
        <strain evidence="4 5">ATCC 31255</strain>
    </source>
</reference>
<dbReference type="Pfam" id="PF00023">
    <property type="entry name" value="Ank"/>
    <property type="match status" value="1"/>
</dbReference>
<dbReference type="SMART" id="SM00248">
    <property type="entry name" value="ANK"/>
    <property type="match status" value="4"/>
</dbReference>
<dbReference type="InterPro" id="IPR036770">
    <property type="entry name" value="Ankyrin_rpt-contain_sf"/>
</dbReference>
<evidence type="ECO:0000313" key="4">
    <source>
        <dbReference type="EMBL" id="BAU82489.1"/>
    </source>
</evidence>
<keyword evidence="5" id="KW-1185">Reference proteome</keyword>
<feature type="repeat" description="ANK" evidence="3">
    <location>
        <begin position="99"/>
        <end position="125"/>
    </location>
</feature>
<evidence type="ECO:0000256" key="1">
    <source>
        <dbReference type="ARBA" id="ARBA00022737"/>
    </source>
</evidence>
<organism evidence="4 5">
    <name type="scientific">Streptomyces laurentii</name>
    <dbReference type="NCBI Taxonomy" id="39478"/>
    <lineage>
        <taxon>Bacteria</taxon>
        <taxon>Bacillati</taxon>
        <taxon>Actinomycetota</taxon>
        <taxon>Actinomycetes</taxon>
        <taxon>Kitasatosporales</taxon>
        <taxon>Streptomycetaceae</taxon>
        <taxon>Streptomyces</taxon>
    </lineage>
</organism>
<proteinExistence type="predicted"/>
<dbReference type="AlphaFoldDB" id="A0A160NV58"/>
<dbReference type="InterPro" id="IPR002110">
    <property type="entry name" value="Ankyrin_rpt"/>
</dbReference>
<dbReference type="Proteomes" id="UP000217676">
    <property type="component" value="Chromosome"/>
</dbReference>
<dbReference type="GO" id="GO:0085020">
    <property type="term" value="P:protein K6-linked ubiquitination"/>
    <property type="evidence" value="ECO:0007669"/>
    <property type="project" value="TreeGrafter"/>
</dbReference>
<accession>A0A160NV58</accession>
<gene>
    <name evidence="4" type="ORF">SLA_1551</name>
</gene>
<dbReference type="PANTHER" id="PTHR24171">
    <property type="entry name" value="ANKYRIN REPEAT DOMAIN-CONTAINING PROTEIN 39-RELATED"/>
    <property type="match status" value="1"/>
</dbReference>
<dbReference type="PROSITE" id="PS50297">
    <property type="entry name" value="ANK_REP_REGION"/>
    <property type="match status" value="3"/>
</dbReference>
<protein>
    <submittedName>
        <fullName evidence="4">Ankyrin 2,3/unc44</fullName>
    </submittedName>
</protein>
<dbReference type="PANTHER" id="PTHR24171:SF8">
    <property type="entry name" value="BRCA1-ASSOCIATED RING DOMAIN PROTEIN 1"/>
    <property type="match status" value="1"/>
</dbReference>
<feature type="repeat" description="ANK" evidence="3">
    <location>
        <begin position="132"/>
        <end position="164"/>
    </location>
</feature>
<keyword evidence="1" id="KW-0677">Repeat</keyword>
<name>A0A160NV58_STRLU</name>
<dbReference type="Gene3D" id="1.25.40.20">
    <property type="entry name" value="Ankyrin repeat-containing domain"/>
    <property type="match status" value="1"/>
</dbReference>
<feature type="repeat" description="ANK" evidence="3">
    <location>
        <begin position="31"/>
        <end position="63"/>
    </location>
</feature>
<sequence>MSTLFDAMWAGDDAVVRALRDGADPEGRSGEGETPLYQASVQNRPAAVRLLLAAGADPGRASGTDAVDLPLCGAACGGHAEVVRALLAAGAAPDQEEEFGYTALAWAVRLGHTEVARELLAAGADPGRPGPDGLAPLTAAARRGSPSLVRALLEYGAGRDRRAAAGALDEARRWIGVDMAAVLRRGLLDGGDGGGGAGDTYEAVVRRVPEDGGITVVVELLRADGAPGRGDERQTGHAAIATLLEGTLGLPVMPEELAGRALRCGDPEQEDWTTAVAALTERAGAADPAGSSGTSVVSAAATGWCADPEPLRRAFGARVLGALPGGGADAVEVLRGLAARCAEAYQSADARALGAREPALSAVVALGRLADPGAVPELLGLAGHPDPEVRQQVGAALAGLVPGGDAVATGVLVRLSRDPVPRVRDWATLALAELPDDTPVVRDALAARLADPDPETSAEAARGLALRQDPRAVEALAAILADGDTEGPARETALAALDHLADPRVRTRLEWTLPRGR</sequence>
<dbReference type="InterPro" id="IPR016024">
    <property type="entry name" value="ARM-type_fold"/>
</dbReference>
<evidence type="ECO:0000313" key="5">
    <source>
        <dbReference type="Proteomes" id="UP000217676"/>
    </source>
</evidence>
<dbReference type="InterPro" id="IPR004155">
    <property type="entry name" value="PBS_lyase_HEAT"/>
</dbReference>